<dbReference type="SMART" id="SM00635">
    <property type="entry name" value="BID_2"/>
    <property type="match status" value="2"/>
</dbReference>
<dbReference type="Pfam" id="PF02368">
    <property type="entry name" value="Big_2"/>
    <property type="match status" value="2"/>
</dbReference>
<accession>A0A2J4JKM7</accession>
<comment type="caution">
    <text evidence="1">The sequence shown here is derived from an EMBL/GenBank/DDBJ whole genome shotgun (WGS) entry which is preliminary data.</text>
</comment>
<dbReference type="Proteomes" id="UP000221015">
    <property type="component" value="Unassembled WGS sequence"/>
</dbReference>
<sequence>MKQRAFLAIGTIVLCAGLLAGCGKVTKSVEINYGETYKIEDEKLEGKENLTWESADAEIVEVADDGTVTAKAPGKAKVAIKENGKSVGEYTFNVSIVPIEQIIFSSDTIEVTDGDTVAVKYTLLPQNASDYGITWTSADETIVKVRNVDEVKLIAQSEGKTTIIATTDNGVTAQCAVEVVPKSAYEQLTKDEKEFVNDILPIMSNFKNPASVRFNAIYKLFDGNYTLDVAAQNGFGGNTVTTYMFDANLNYFLKMDNYKETKGNMNADLVTQAVHEKLGY</sequence>
<dbReference type="Gene3D" id="2.60.40.1080">
    <property type="match status" value="2"/>
</dbReference>
<dbReference type="RefSeq" id="WP_097774592.1">
    <property type="nucleotide sequence ID" value="NZ_NMTS02000102.1"/>
</dbReference>
<dbReference type="AlphaFoldDB" id="A0A2J4JKM7"/>
<evidence type="ECO:0000313" key="1">
    <source>
        <dbReference type="EMBL" id="PLK28423.1"/>
    </source>
</evidence>
<evidence type="ECO:0000313" key="2">
    <source>
        <dbReference type="Proteomes" id="UP000221015"/>
    </source>
</evidence>
<dbReference type="EMBL" id="NMTS02000102">
    <property type="protein sequence ID" value="PLK28423.1"/>
    <property type="molecule type" value="Genomic_DNA"/>
</dbReference>
<gene>
    <name evidence="1" type="ORF">CGS50_014300</name>
</gene>
<dbReference type="InterPro" id="IPR003343">
    <property type="entry name" value="Big_2"/>
</dbReference>
<dbReference type="SUPFAM" id="SSF49373">
    <property type="entry name" value="Invasin/intimin cell-adhesion fragments"/>
    <property type="match status" value="2"/>
</dbReference>
<reference evidence="1 2" key="1">
    <citation type="journal article" date="2017" name="Front. Microbiol.">
        <title>New Insights into the Diversity of the Genus Faecalibacterium.</title>
        <authorList>
            <person name="Benevides L."/>
            <person name="Burman S."/>
            <person name="Martin R."/>
            <person name="Robert V."/>
            <person name="Thomas M."/>
            <person name="Miquel S."/>
            <person name="Chain F."/>
            <person name="Sokol H."/>
            <person name="Bermudez-Humaran L.G."/>
            <person name="Morrison M."/>
            <person name="Langella P."/>
            <person name="Azevedo V.A."/>
            <person name="Chatel J.M."/>
            <person name="Soares S."/>
        </authorList>
    </citation>
    <scope>NUCLEOTIDE SEQUENCE [LARGE SCALE GENOMIC DNA]</scope>
    <source>
        <strain evidence="1 2">CNCM I 4542</strain>
    </source>
</reference>
<proteinExistence type="predicted"/>
<protein>
    <submittedName>
        <fullName evidence="1">Uncharacterized protein</fullName>
    </submittedName>
</protein>
<dbReference type="InterPro" id="IPR008964">
    <property type="entry name" value="Invasin/intimin_cell_adhesion"/>
</dbReference>
<organism evidence="1 2">
    <name type="scientific">Faecalibacterium prausnitzii</name>
    <dbReference type="NCBI Taxonomy" id="853"/>
    <lineage>
        <taxon>Bacteria</taxon>
        <taxon>Bacillati</taxon>
        <taxon>Bacillota</taxon>
        <taxon>Clostridia</taxon>
        <taxon>Eubacteriales</taxon>
        <taxon>Oscillospiraceae</taxon>
        <taxon>Faecalibacterium</taxon>
    </lineage>
</organism>
<name>A0A2J4JKM7_9FIRM</name>
<dbReference type="PROSITE" id="PS51257">
    <property type="entry name" value="PROKAR_LIPOPROTEIN"/>
    <property type="match status" value="1"/>
</dbReference>